<dbReference type="GO" id="GO:0005829">
    <property type="term" value="C:cytosol"/>
    <property type="evidence" value="ECO:0007669"/>
    <property type="project" value="TreeGrafter"/>
</dbReference>
<dbReference type="PROSITE" id="PS51273">
    <property type="entry name" value="GATASE_TYPE_1"/>
    <property type="match status" value="1"/>
</dbReference>
<dbReference type="EMBL" id="BONG01000032">
    <property type="protein sequence ID" value="GIF91432.1"/>
    <property type="molecule type" value="Genomic_DNA"/>
</dbReference>
<keyword evidence="1" id="KW-0378">Hydrolase</keyword>
<dbReference type="Pfam" id="PF07722">
    <property type="entry name" value="Peptidase_C26"/>
    <property type="match status" value="1"/>
</dbReference>
<sequence>MSDVTRPLIGITTYVETTRFLVHDTRAAVVPWAYTEQVAKAGGRPVLVPPMLDGGVEVLDGLDGLIVAGGADVEPARYGEAPHPKVYTSPLRDAGELPLVRIALKTGLPLLGVCRGMQVMTVASGGRLHQHLPDVPGSGEHTTHGPVKVYAEHPVRFATGSRLRELYGAEAVVNSYHHQAVKDPGRLVPTGWCTTDDLIESVEHPDHPFAVGVQWHPEDMATNALFQALVNAATQVRHARANRAEFFATV</sequence>
<evidence type="ECO:0000313" key="1">
    <source>
        <dbReference type="EMBL" id="GIF91432.1"/>
    </source>
</evidence>
<dbReference type="SUPFAM" id="SSF52317">
    <property type="entry name" value="Class I glutamine amidotransferase-like"/>
    <property type="match status" value="1"/>
</dbReference>
<dbReference type="InterPro" id="IPR011697">
    <property type="entry name" value="Peptidase_C26"/>
</dbReference>
<dbReference type="Gene3D" id="3.40.50.880">
    <property type="match status" value="1"/>
</dbReference>
<evidence type="ECO:0000313" key="2">
    <source>
        <dbReference type="Proteomes" id="UP000619293"/>
    </source>
</evidence>
<dbReference type="Proteomes" id="UP000619293">
    <property type="component" value="Unassembled WGS sequence"/>
</dbReference>
<dbReference type="CDD" id="cd01745">
    <property type="entry name" value="GATase1_2"/>
    <property type="match status" value="1"/>
</dbReference>
<proteinExistence type="predicted"/>
<dbReference type="InterPro" id="IPR029062">
    <property type="entry name" value="Class_I_gatase-like"/>
</dbReference>
<organism evidence="1 2">
    <name type="scientific">Catellatospora chokoriensis</name>
    <dbReference type="NCBI Taxonomy" id="310353"/>
    <lineage>
        <taxon>Bacteria</taxon>
        <taxon>Bacillati</taxon>
        <taxon>Actinomycetota</taxon>
        <taxon>Actinomycetes</taxon>
        <taxon>Micromonosporales</taxon>
        <taxon>Micromonosporaceae</taxon>
        <taxon>Catellatospora</taxon>
    </lineage>
</organism>
<keyword evidence="2" id="KW-1185">Reference proteome</keyword>
<dbReference type="RefSeq" id="WP_191844344.1">
    <property type="nucleotide sequence ID" value="NZ_JAAOTI010000047.1"/>
</dbReference>
<reference evidence="1 2" key="1">
    <citation type="submission" date="2021-01" db="EMBL/GenBank/DDBJ databases">
        <title>Whole genome shotgun sequence of Catellatospora chokoriensis NBRC 107358.</title>
        <authorList>
            <person name="Komaki H."/>
            <person name="Tamura T."/>
        </authorList>
    </citation>
    <scope>NUCLEOTIDE SEQUENCE [LARGE SCALE GENOMIC DNA]</scope>
    <source>
        <strain evidence="1 2">NBRC 107358</strain>
    </source>
</reference>
<accession>A0A8J3K2W8</accession>
<dbReference type="PANTHER" id="PTHR43235:SF1">
    <property type="entry name" value="GLUTAMINE AMIDOTRANSFERASE PB2B2.05-RELATED"/>
    <property type="match status" value="1"/>
</dbReference>
<dbReference type="GO" id="GO:0006598">
    <property type="term" value="P:polyamine catabolic process"/>
    <property type="evidence" value="ECO:0007669"/>
    <property type="project" value="TreeGrafter"/>
</dbReference>
<dbReference type="AlphaFoldDB" id="A0A8J3K2W8"/>
<protein>
    <submittedName>
        <fullName evidence="1">Gamma-glutamyl-gamma-aminobutyrate hydrolase</fullName>
    </submittedName>
</protein>
<dbReference type="PANTHER" id="PTHR43235">
    <property type="entry name" value="GLUTAMINE AMIDOTRANSFERASE PB2B2.05-RELATED"/>
    <property type="match status" value="1"/>
</dbReference>
<gene>
    <name evidence="1" type="ORF">Cch02nite_48760</name>
</gene>
<dbReference type="InterPro" id="IPR044668">
    <property type="entry name" value="PuuD-like"/>
</dbReference>
<dbReference type="GO" id="GO:0033969">
    <property type="term" value="F:gamma-glutamyl-gamma-aminobutyrate hydrolase activity"/>
    <property type="evidence" value="ECO:0007669"/>
    <property type="project" value="TreeGrafter"/>
</dbReference>
<name>A0A8J3K2W8_9ACTN</name>
<comment type="caution">
    <text evidence="1">The sequence shown here is derived from an EMBL/GenBank/DDBJ whole genome shotgun (WGS) entry which is preliminary data.</text>
</comment>